<evidence type="ECO:0000313" key="6">
    <source>
        <dbReference type="Proteomes" id="UP000620262"/>
    </source>
</evidence>
<dbReference type="Gene3D" id="1.10.357.10">
    <property type="entry name" value="Tetracycline Repressor, domain 2"/>
    <property type="match status" value="1"/>
</dbReference>
<sequence length="173" mass="18660">MSDLTQAMGIAPPSLYAAFGSKEALFTEALDLYQATVNNEIWNALNEGGTIAEAIEGFLFNTARAYSRPDQPPGCMIVLGSNPAASEIEAIGEDLRQRRAENISQLMKRFERAVSEGELIDTFDCEAAAVFFATLQNGMSLLARDGGGEAALMAVARSGNPALQGMTRDHRRR</sequence>
<dbReference type="Pfam" id="PF00440">
    <property type="entry name" value="TetR_N"/>
    <property type="match status" value="1"/>
</dbReference>
<evidence type="ECO:0000256" key="2">
    <source>
        <dbReference type="ARBA" id="ARBA00023125"/>
    </source>
</evidence>
<dbReference type="Gene3D" id="1.10.10.60">
    <property type="entry name" value="Homeodomain-like"/>
    <property type="match status" value="1"/>
</dbReference>
<evidence type="ECO:0000256" key="3">
    <source>
        <dbReference type="ARBA" id="ARBA00023163"/>
    </source>
</evidence>
<evidence type="ECO:0000256" key="1">
    <source>
        <dbReference type="ARBA" id="ARBA00023015"/>
    </source>
</evidence>
<gene>
    <name evidence="5" type="ORF">H4W29_005688</name>
</gene>
<dbReference type="PANTHER" id="PTHR47506:SF1">
    <property type="entry name" value="HTH-TYPE TRANSCRIPTIONAL REGULATOR YJDC"/>
    <property type="match status" value="1"/>
</dbReference>
<name>A0ABR9IZ29_RHIVS</name>
<dbReference type="SUPFAM" id="SSF46689">
    <property type="entry name" value="Homeodomain-like"/>
    <property type="match status" value="1"/>
</dbReference>
<feature type="domain" description="HTH tetR-type" evidence="4">
    <location>
        <begin position="1"/>
        <end position="28"/>
    </location>
</feature>
<comment type="caution">
    <text evidence="5">The sequence shown here is derived from an EMBL/GenBank/DDBJ whole genome shotgun (WGS) entry which is preliminary data.</text>
</comment>
<keyword evidence="1" id="KW-0805">Transcription regulation</keyword>
<accession>A0ABR9IZ29</accession>
<dbReference type="SUPFAM" id="SSF48498">
    <property type="entry name" value="Tetracyclin repressor-like, C-terminal domain"/>
    <property type="match status" value="1"/>
</dbReference>
<keyword evidence="3" id="KW-0804">Transcription</keyword>
<dbReference type="Proteomes" id="UP000620262">
    <property type="component" value="Unassembled WGS sequence"/>
</dbReference>
<dbReference type="InterPro" id="IPR009057">
    <property type="entry name" value="Homeodomain-like_sf"/>
</dbReference>
<protein>
    <submittedName>
        <fullName evidence="5">AcrR family transcriptional regulator</fullName>
    </submittedName>
</protein>
<evidence type="ECO:0000259" key="4">
    <source>
        <dbReference type="Pfam" id="PF00440"/>
    </source>
</evidence>
<dbReference type="EMBL" id="JADBEC010000002">
    <property type="protein sequence ID" value="MBE1508443.1"/>
    <property type="molecule type" value="Genomic_DNA"/>
</dbReference>
<keyword evidence="6" id="KW-1185">Reference proteome</keyword>
<dbReference type="PANTHER" id="PTHR47506">
    <property type="entry name" value="TRANSCRIPTIONAL REGULATORY PROTEIN"/>
    <property type="match status" value="1"/>
</dbReference>
<proteinExistence type="predicted"/>
<evidence type="ECO:0000313" key="5">
    <source>
        <dbReference type="EMBL" id="MBE1508443.1"/>
    </source>
</evidence>
<dbReference type="InterPro" id="IPR036271">
    <property type="entry name" value="Tet_transcr_reg_TetR-rel_C_sf"/>
</dbReference>
<keyword evidence="2" id="KW-0238">DNA-binding</keyword>
<dbReference type="InterPro" id="IPR001647">
    <property type="entry name" value="HTH_TetR"/>
</dbReference>
<organism evidence="5 6">
    <name type="scientific">Rhizobium viscosum</name>
    <name type="common">Arthrobacter viscosus</name>
    <dbReference type="NCBI Taxonomy" id="1673"/>
    <lineage>
        <taxon>Bacteria</taxon>
        <taxon>Pseudomonadati</taxon>
        <taxon>Pseudomonadota</taxon>
        <taxon>Alphaproteobacteria</taxon>
        <taxon>Hyphomicrobiales</taxon>
        <taxon>Rhizobiaceae</taxon>
        <taxon>Rhizobium/Agrobacterium group</taxon>
        <taxon>Rhizobium</taxon>
    </lineage>
</organism>
<reference evidence="5 6" key="1">
    <citation type="submission" date="2020-10" db="EMBL/GenBank/DDBJ databases">
        <title>Sequencing the genomes of 1000 actinobacteria strains.</title>
        <authorList>
            <person name="Klenk H.-P."/>
        </authorList>
    </citation>
    <scope>NUCLEOTIDE SEQUENCE [LARGE SCALE GENOMIC DNA]</scope>
    <source>
        <strain evidence="5 6">DSM 7307</strain>
    </source>
</reference>